<dbReference type="EMBL" id="MUGY01000028">
    <property type="protein sequence ID" value="OXA90198.1"/>
    <property type="molecule type" value="Genomic_DNA"/>
</dbReference>
<feature type="domain" description="DUF6443" evidence="2">
    <location>
        <begin position="656"/>
        <end position="790"/>
    </location>
</feature>
<evidence type="ECO:0000256" key="1">
    <source>
        <dbReference type="SAM" id="MobiDB-lite"/>
    </source>
</evidence>
<dbReference type="InterPro" id="IPR045619">
    <property type="entry name" value="DUF6443"/>
</dbReference>
<protein>
    <submittedName>
        <fullName evidence="3">RHS repeat-associated core domain-containing protein</fullName>
    </submittedName>
</protein>
<dbReference type="InterPro" id="IPR022385">
    <property type="entry name" value="Rhs_assc_core"/>
</dbReference>
<dbReference type="InterPro" id="IPR050708">
    <property type="entry name" value="T6SS_VgrG/RHS"/>
</dbReference>
<dbReference type="Proteomes" id="UP000198424">
    <property type="component" value="Unassembled WGS sequence"/>
</dbReference>
<feature type="region of interest" description="Disordered" evidence="1">
    <location>
        <begin position="1685"/>
        <end position="1715"/>
    </location>
</feature>
<feature type="compositionally biased region" description="Polar residues" evidence="1">
    <location>
        <begin position="1731"/>
        <end position="1740"/>
    </location>
</feature>
<comment type="caution">
    <text evidence="3">The sequence shown here is derived from an EMBL/GenBank/DDBJ whole genome shotgun (WGS) entry which is preliminary data.</text>
</comment>
<feature type="region of interest" description="Disordered" evidence="1">
    <location>
        <begin position="1726"/>
        <end position="1745"/>
    </location>
</feature>
<gene>
    <name evidence="3" type="ORF">B0A62_19180</name>
</gene>
<reference evidence="3 4" key="1">
    <citation type="submission" date="2016-11" db="EMBL/GenBank/DDBJ databases">
        <title>Whole genomes of Flavobacteriaceae.</title>
        <authorList>
            <person name="Stine C."/>
            <person name="Li C."/>
            <person name="Tadesse D."/>
        </authorList>
    </citation>
    <scope>NUCLEOTIDE SEQUENCE [LARGE SCALE GENOMIC DNA]</scope>
    <source>
        <strain evidence="3 4">ATCC 29551</strain>
    </source>
</reference>
<evidence type="ECO:0000313" key="4">
    <source>
        <dbReference type="Proteomes" id="UP000198424"/>
    </source>
</evidence>
<evidence type="ECO:0000259" key="2">
    <source>
        <dbReference type="Pfam" id="PF20041"/>
    </source>
</evidence>
<dbReference type="Gene3D" id="2.180.10.10">
    <property type="entry name" value="RHS repeat-associated core"/>
    <property type="match status" value="1"/>
</dbReference>
<keyword evidence="4" id="KW-1185">Reference proteome</keyword>
<dbReference type="PANTHER" id="PTHR32305:SF15">
    <property type="entry name" value="PROTEIN RHSA-RELATED"/>
    <property type="match status" value="1"/>
</dbReference>
<dbReference type="PANTHER" id="PTHR32305">
    <property type="match status" value="1"/>
</dbReference>
<dbReference type="NCBIfam" id="TIGR03696">
    <property type="entry name" value="Rhs_assc_core"/>
    <property type="match status" value="1"/>
</dbReference>
<evidence type="ECO:0000313" key="3">
    <source>
        <dbReference type="EMBL" id="OXA90198.1"/>
    </source>
</evidence>
<dbReference type="Pfam" id="PF20041">
    <property type="entry name" value="DUF6443"/>
    <property type="match status" value="1"/>
</dbReference>
<accession>A0ABX4CAS7</accession>
<feature type="region of interest" description="Disordered" evidence="1">
    <location>
        <begin position="1327"/>
        <end position="1348"/>
    </location>
</feature>
<sequence>MYLIILFPLLIFSQPNAEDYLEKSTYQLNLTDRYPNYYQELTLSDLIYMDFAEPSVGNELSGSITINNNILTVNFNKTWAPQYMKIGIIKHLEVYPILPNTELGPILSATGGSQTGYFARIENNDLIIYSPYAVTSLNTPTPVTIASYAPDSIFPFFGMTDGSGTVIINQNKLSFDYQIDSGAFDSNIRGTILDFSIFTYNHGGGMTSSVEISDTDLGILQSNSLNTIYRAKIENNQLKIYATEAILQVPSGGFLNFVYDLTTHGPPMWYRDFDGDNFGSPYETSTGTASPPIGYVANNTDCDDNNILINPDTIWYIDYDQDGFGATNAPTIKACIKPLGYVIKSGDCNDRDATLNPDTIWFKNDTNVYYPVITSCSQPPGYTDHYTITPGPGQIPSDCFVDGEIINPETSWYFDGDGDTYGNNAIKEKGCTKPDRYVANNLDCDDSDITLNPTTVWYQDHDKDGFGSMASTAIGCTQPIGYVRNYSDYDDGVECITNIPPQTFYEDFDKDTFGNPNVSVYCSIQPIGYVINNWDYDDKTEYITNVAPQTFYEDFDTDNYGNPNVSVYRSIRPTNWVTNNLDCNDRAILINPNTKWYEDNELDGLGDPMNFVQQCIKPIGNYVDNNLDNCPLIEGSAADCSSIKKPSSDLNYIIATTYKKSVAVILANPSSIEAQVNITYFDGLGRPIQQIANQQSNLGKDIITHIGYDDFGRQTKEYLPYASTSTNMDYDTNAAINTINFYSTEKYENTANPFSEKKLESSALNRVLKQAAPGTDWAMGGGHEIKMDYQANASAEVKLYKATTNWNAGSGLYDIALSENGTYAANELFKTITYDENTSANPTEAEGSTIEFKDKQGQVVLKRIYGSGIKHDSYYVYDIYGNLTYIIPPKADGAINDEVLNGLCYQYKYDDRNRLIEKKLPGKQWEFIVYDKLDRPVATGPANSPFKDDTAVGWLITKYDVFGRPIYTGWLNSTSNSLSRKAMQDAQNKATKIFETKQTSGTIDGVAVNYSNNIEPKIFKLLTVNYYDNYNYPNVGTVPTTIEGESVLSNAKGLATGSWIRALTLPSVISGETNSTFYDNKARTIRNSYTQNTGYTNIDSKLDFTGKPSYTITKHKLTSKAVELTIKEEFTYSAQDHLLTHTHQINGGAIELLAANTYNELGQLIAKSVGNNMGNPLQKINYGYNIKGWLTEINKTTNLQQDTDPKDLFAFRINYNKVDWNSAAAKKLYNGNIAETTWTTGTDGVGVVRGYGYQYDQLNRLKDATYQTPNLTDNKNYFGENLDYDKNGNIMHLQRMNIAGISSNPYVGDMDNLGYFYQDNSNQLMKVSDSSNSPKGFKDDSNGSNDYSDDYAYDTNGNLIKDENKNITEIRYNHLNLPTKITFGETNVIEYIYNAVGQKLDKNVSDNGILTKTKYFGGFQYKNYVLQYFPTAEGYVNNTSINATDNYNYVFNYTDNLGNIRVSYKKNAQNVPEIIEESNYYPFGLKHQGYNLNEPSTYKYKYNGKEFQDELGLGLYDYGWRNYDPAIGRWINPDPLLNDLKFTFDDSQVDEDDDDEVLEAIITKIDTGGGIYNPDNLNPYGYGYDNPVSFADPDGRCPICPFIPLAMLLFASEPAMAPTKDHAGDSRKMSEAKEAKGAMILSTIPIARGASALNKLSNATKGKSTIKENAEKGKKWEKEVTKQLKEEGHDNVSEQITVSPNDGKGGTTPNVRVDNMSKKDGKIRLTDAKSSKTAGNTKNQKVGYPALEKHGGTVVGNKGAAHGYPAGTKIPPTKVDIIRPK</sequence>
<name>A0ABX4CAS7_FLAHY</name>
<organism evidence="3 4">
    <name type="scientific">Flavobacterium hydatis</name>
    <name type="common">Cytophaga aquatilis</name>
    <dbReference type="NCBI Taxonomy" id="991"/>
    <lineage>
        <taxon>Bacteria</taxon>
        <taxon>Pseudomonadati</taxon>
        <taxon>Bacteroidota</taxon>
        <taxon>Flavobacteriia</taxon>
        <taxon>Flavobacteriales</taxon>
        <taxon>Flavobacteriaceae</taxon>
        <taxon>Flavobacterium</taxon>
    </lineage>
</organism>
<feature type="region of interest" description="Disordered" evidence="1">
    <location>
        <begin position="1758"/>
        <end position="1781"/>
    </location>
</feature>
<proteinExistence type="predicted"/>